<reference evidence="1 2" key="1">
    <citation type="submission" date="2021-05" db="EMBL/GenBank/DDBJ databases">
        <title>Novel Bacillus species.</title>
        <authorList>
            <person name="Liu G."/>
        </authorList>
    </citation>
    <scope>NUCLEOTIDE SEQUENCE [LARGE SCALE GENOMIC DNA]</scope>
    <source>
        <strain evidence="2">FJAT-49780</strain>
    </source>
</reference>
<sequence length="76" mass="8795">MTNIDKRNRLDESPFTYRVSKNDTVFIDFKGKLVKTLKGKEAEKILIKIRSAANEKELQLILAKITGNFKRGNERI</sequence>
<dbReference type="RefSeq" id="WP_213122877.1">
    <property type="nucleotide sequence ID" value="NZ_JAGYPG010000001.1"/>
</dbReference>
<gene>
    <name evidence="1" type="ORF">KHA97_00645</name>
</gene>
<protein>
    <submittedName>
        <fullName evidence="1">Uncharacterized protein</fullName>
    </submittedName>
</protein>
<accession>A0A942TB64</accession>
<dbReference type="Proteomes" id="UP000681414">
    <property type="component" value="Unassembled WGS sequence"/>
</dbReference>
<keyword evidence="2" id="KW-1185">Reference proteome</keyword>
<organism evidence="1 2">
    <name type="scientific">Lederbergia citri</name>
    <dbReference type="NCBI Taxonomy" id="2833580"/>
    <lineage>
        <taxon>Bacteria</taxon>
        <taxon>Bacillati</taxon>
        <taxon>Bacillota</taxon>
        <taxon>Bacilli</taxon>
        <taxon>Bacillales</taxon>
        <taxon>Bacillaceae</taxon>
        <taxon>Lederbergia</taxon>
    </lineage>
</organism>
<name>A0A942TB64_9BACI</name>
<evidence type="ECO:0000313" key="1">
    <source>
        <dbReference type="EMBL" id="MBS4193576.1"/>
    </source>
</evidence>
<comment type="caution">
    <text evidence="1">The sequence shown here is derived from an EMBL/GenBank/DDBJ whole genome shotgun (WGS) entry which is preliminary data.</text>
</comment>
<proteinExistence type="predicted"/>
<dbReference type="EMBL" id="JAGYPG010000001">
    <property type="protein sequence ID" value="MBS4193576.1"/>
    <property type="molecule type" value="Genomic_DNA"/>
</dbReference>
<evidence type="ECO:0000313" key="2">
    <source>
        <dbReference type="Proteomes" id="UP000681414"/>
    </source>
</evidence>
<dbReference type="AlphaFoldDB" id="A0A942TB64"/>